<protein>
    <recommendedName>
        <fullName evidence="2">Atos-like conserved domain-containing protein</fullName>
    </recommendedName>
</protein>
<evidence type="ECO:0000259" key="2">
    <source>
        <dbReference type="SMART" id="SM01177"/>
    </source>
</evidence>
<dbReference type="OrthoDB" id="8625101at2759"/>
<dbReference type="InterPro" id="IPR051506">
    <property type="entry name" value="ATOS_Transcription_Regulators"/>
</dbReference>
<feature type="region of interest" description="Disordered" evidence="1">
    <location>
        <begin position="1"/>
        <end position="27"/>
    </location>
</feature>
<accession>A0A9W9CX54</accession>
<gene>
    <name evidence="3" type="ORF">N0V93_004384</name>
</gene>
<organism evidence="3 4">
    <name type="scientific">Gnomoniopsis smithogilvyi</name>
    <dbReference type="NCBI Taxonomy" id="1191159"/>
    <lineage>
        <taxon>Eukaryota</taxon>
        <taxon>Fungi</taxon>
        <taxon>Dikarya</taxon>
        <taxon>Ascomycota</taxon>
        <taxon>Pezizomycotina</taxon>
        <taxon>Sordariomycetes</taxon>
        <taxon>Sordariomycetidae</taxon>
        <taxon>Diaporthales</taxon>
        <taxon>Gnomoniaceae</taxon>
        <taxon>Gnomoniopsis</taxon>
    </lineage>
</organism>
<feature type="region of interest" description="Disordered" evidence="1">
    <location>
        <begin position="71"/>
        <end position="90"/>
    </location>
</feature>
<proteinExistence type="predicted"/>
<reference evidence="3" key="1">
    <citation type="submission" date="2022-10" db="EMBL/GenBank/DDBJ databases">
        <title>Tapping the CABI collections for fungal endophytes: first genome assemblies for Collariella, Neodidymelliopsis, Ascochyta clinopodiicola, Didymella pomorum, Didymosphaeria variabile, Neocosmospora piperis and Neocucurbitaria cava.</title>
        <authorList>
            <person name="Hill R."/>
        </authorList>
    </citation>
    <scope>NUCLEOTIDE SEQUENCE</scope>
    <source>
        <strain evidence="3">IMI 355082</strain>
    </source>
</reference>
<evidence type="ECO:0000313" key="4">
    <source>
        <dbReference type="Proteomes" id="UP001140453"/>
    </source>
</evidence>
<dbReference type="PANTHER" id="PTHR13199">
    <property type="entry name" value="GH03947P"/>
    <property type="match status" value="1"/>
</dbReference>
<dbReference type="AlphaFoldDB" id="A0A9W9CX54"/>
<feature type="compositionally biased region" description="Low complexity" evidence="1">
    <location>
        <begin position="466"/>
        <end position="477"/>
    </location>
</feature>
<keyword evidence="4" id="KW-1185">Reference proteome</keyword>
<evidence type="ECO:0000313" key="3">
    <source>
        <dbReference type="EMBL" id="KAJ4390786.1"/>
    </source>
</evidence>
<evidence type="ECO:0000256" key="1">
    <source>
        <dbReference type="SAM" id="MobiDB-lite"/>
    </source>
</evidence>
<dbReference type="SMART" id="SM01177">
    <property type="entry name" value="DUF4210"/>
    <property type="match status" value="1"/>
</dbReference>
<dbReference type="PANTHER" id="PTHR13199:SF11">
    <property type="entry name" value="PROTEIN ATOSSA"/>
    <property type="match status" value="1"/>
</dbReference>
<dbReference type="EMBL" id="JAPEVB010000003">
    <property type="protein sequence ID" value="KAJ4390786.1"/>
    <property type="molecule type" value="Genomic_DNA"/>
</dbReference>
<feature type="domain" description="Atos-like conserved" evidence="2">
    <location>
        <begin position="368"/>
        <end position="442"/>
    </location>
</feature>
<feature type="region of interest" description="Disordered" evidence="1">
    <location>
        <begin position="627"/>
        <end position="646"/>
    </location>
</feature>
<dbReference type="InterPro" id="IPR025261">
    <property type="entry name" value="Atos-like_cons_dom"/>
</dbReference>
<sequence>MPFFRENMVTMDNEHSDPTLEAGPEAEIETTSRPLPIQGMDQMWRQRQTSMGVLRPRPSEESIRTDLCEGLLRDESKSGSPEPDLCLTTTSDRAELIERLKRGESPTWVPSRRYESFVPRKGARDHSPTPRPKSRGSPGLLTASLTKANNEADTQQIQEADIAERMHQGLNIERPRSALHSGDFTQDASSRYIAQSKPERTIPDTDVFNSDLQSSWYATSPPRDFTPFKFERRVPFPDLPEGYKSSPPSLSSSLSSSFVYKHPTSPLVQSESNDDLNINAMDLDPSTPSRAPRRQTLHAFSRSIPAAAAQRIPSIRRQTTFPYQAHQPRKSLTSAPAFSLTGSPPASFAGSRRPSVVLDSSPLQQTSMVGSYEESILRGRMSTTPSKPLDFMAQIGVLGLGNCKPSLKCPAHVTLPFPAVFYSYASTPHGRSTSDDGPSPYVGQVDLENGLPNPEESRTRQKSRQRASSVARSRQSSIGPDTEMSGVVNAPPHARNVAKHRRRHGTTSSKAPPGGSYRIPEKGQIQIIIKNQNKTAVKLFLVPYDLAGMEPGTKTFLRQRSYTSGPIVEGTPTPADADNDKQVLRYLVHLHICCPARGRYYLYKSIRVVFANRVPDGKERLRNDVTLPEPRFTPYKPVRQMHPPSQSSAGLAAEKAFRRRSSGFSFALPSEEPVSALTSWDARRVRAASVQDRGMGAPGFAPLNFTKGEVASGSAAGGAGMSLSTAEGLLSLRLRGLGMQGALAGDVKEETGESECS</sequence>
<dbReference type="Proteomes" id="UP001140453">
    <property type="component" value="Unassembled WGS sequence"/>
</dbReference>
<dbReference type="Pfam" id="PF13889">
    <property type="entry name" value="Chromosome_seg"/>
    <property type="match status" value="1"/>
</dbReference>
<feature type="region of interest" description="Disordered" evidence="1">
    <location>
        <begin position="113"/>
        <end position="154"/>
    </location>
</feature>
<feature type="compositionally biased region" description="Polar residues" evidence="1">
    <location>
        <begin position="143"/>
        <end position="154"/>
    </location>
</feature>
<feature type="compositionally biased region" description="Basic residues" evidence="1">
    <location>
        <begin position="496"/>
        <end position="505"/>
    </location>
</feature>
<dbReference type="InterPro" id="IPR033473">
    <property type="entry name" value="Atos-like_C"/>
</dbReference>
<name>A0A9W9CX54_9PEZI</name>
<comment type="caution">
    <text evidence="3">The sequence shown here is derived from an EMBL/GenBank/DDBJ whole genome shotgun (WGS) entry which is preliminary data.</text>
</comment>
<feature type="region of interest" description="Disordered" evidence="1">
    <location>
        <begin position="428"/>
        <end position="519"/>
    </location>
</feature>
<dbReference type="Pfam" id="PF13915">
    <property type="entry name" value="DUF4210"/>
    <property type="match status" value="1"/>
</dbReference>